<keyword evidence="5" id="KW-0548">Nucleotidyltransferase</keyword>
<gene>
    <name evidence="13" type="ORF">PGLA1383_LOCUS28280</name>
</gene>
<feature type="non-terminal residue" evidence="13">
    <location>
        <position position="166"/>
    </location>
</feature>
<dbReference type="SUPFAM" id="SSF52374">
    <property type="entry name" value="Nucleotidylyl transferase"/>
    <property type="match status" value="1"/>
</dbReference>
<keyword evidence="14" id="KW-1185">Reference proteome</keyword>
<feature type="domain" description="Cytidyltransferase-like" evidence="12">
    <location>
        <begin position="89"/>
        <end position="129"/>
    </location>
</feature>
<evidence type="ECO:0000256" key="6">
    <source>
        <dbReference type="ARBA" id="ARBA00023098"/>
    </source>
</evidence>
<comment type="pathway">
    <text evidence="9">Phospholipid metabolism; phosphatidylethanolamine biosynthesis; phosphatidylethanolamine from ethanolamine: step 2/3.</text>
</comment>
<dbReference type="Gene3D" id="3.40.50.620">
    <property type="entry name" value="HUPs"/>
    <property type="match status" value="1"/>
</dbReference>
<reference evidence="13" key="1">
    <citation type="submission" date="2021-02" db="EMBL/GenBank/DDBJ databases">
        <authorList>
            <person name="Dougan E. K."/>
            <person name="Rhodes N."/>
            <person name="Thang M."/>
            <person name="Chan C."/>
        </authorList>
    </citation>
    <scope>NUCLEOTIDE SEQUENCE</scope>
</reference>
<dbReference type="InterPro" id="IPR044608">
    <property type="entry name" value="Ect1/PCYT2"/>
</dbReference>
<evidence type="ECO:0000256" key="2">
    <source>
        <dbReference type="ARBA" id="ARBA00010101"/>
    </source>
</evidence>
<accession>A0A813FB45</accession>
<dbReference type="Proteomes" id="UP000654075">
    <property type="component" value="Unassembled WGS sequence"/>
</dbReference>
<dbReference type="GO" id="GO:0006646">
    <property type="term" value="P:phosphatidylethanolamine biosynthetic process"/>
    <property type="evidence" value="ECO:0007669"/>
    <property type="project" value="UniProtKB-UniPathway"/>
</dbReference>
<dbReference type="OrthoDB" id="40021at2759"/>
<keyword evidence="6" id="KW-0443">Lipid metabolism</keyword>
<dbReference type="GO" id="GO:0005737">
    <property type="term" value="C:cytoplasm"/>
    <property type="evidence" value="ECO:0007669"/>
    <property type="project" value="TreeGrafter"/>
</dbReference>
<evidence type="ECO:0000256" key="3">
    <source>
        <dbReference type="ARBA" id="ARBA00022516"/>
    </source>
</evidence>
<dbReference type="AlphaFoldDB" id="A0A813FB45"/>
<dbReference type="InterPro" id="IPR014729">
    <property type="entry name" value="Rossmann-like_a/b/a_fold"/>
</dbReference>
<evidence type="ECO:0000256" key="1">
    <source>
        <dbReference type="ARBA" id="ARBA00005189"/>
    </source>
</evidence>
<comment type="caution">
    <text evidence="13">The sequence shown here is derived from an EMBL/GenBank/DDBJ whole genome shotgun (WGS) entry which is preliminary data.</text>
</comment>
<dbReference type="Pfam" id="PF01467">
    <property type="entry name" value="CTP_transf_like"/>
    <property type="match status" value="1"/>
</dbReference>
<evidence type="ECO:0000313" key="13">
    <source>
        <dbReference type="EMBL" id="CAE8610453.1"/>
    </source>
</evidence>
<dbReference type="PANTHER" id="PTHR45780:SF2">
    <property type="entry name" value="ETHANOLAMINE-PHOSPHATE CYTIDYLYLTRANSFERASE"/>
    <property type="match status" value="1"/>
</dbReference>
<protein>
    <recommendedName>
        <fullName evidence="10">ethanolamine-phosphate cytidylyltransferase</fullName>
        <ecNumber evidence="10">2.7.7.14</ecNumber>
    </recommendedName>
    <alternativeName>
        <fullName evidence="11">CTP:phosphoethanolamine cytidylyltransferase</fullName>
    </alternativeName>
</protein>
<comment type="similarity">
    <text evidence="2">Belongs to the cytidylyltransferase family.</text>
</comment>
<sequence length="166" mass="18274">MKRKQLLGDDGLVAAARRKLRRVLLALCTSFASAAAALPPHTPEEASDARLVLAEARERLAGVEARFQNQLCLCPRGAPGISRPVRIFIDGVFDLMHFGHMNAFRQARALGGWLVVGVNSDESVAIAKGLLPVLKDEVIQHTMRSGRPQWQPVVSSTRWCLRRPMS</sequence>
<evidence type="ECO:0000256" key="4">
    <source>
        <dbReference type="ARBA" id="ARBA00022679"/>
    </source>
</evidence>
<dbReference type="EC" id="2.7.7.14" evidence="10"/>
<dbReference type="InterPro" id="IPR004821">
    <property type="entry name" value="Cyt_trans-like"/>
</dbReference>
<name>A0A813FB45_POLGL</name>
<keyword evidence="3" id="KW-0444">Lipid biosynthesis</keyword>
<dbReference type="PANTHER" id="PTHR45780">
    <property type="entry name" value="ETHANOLAMINE-PHOSPHATE CYTIDYLYLTRANSFERASE"/>
    <property type="match status" value="1"/>
</dbReference>
<evidence type="ECO:0000259" key="12">
    <source>
        <dbReference type="Pfam" id="PF01467"/>
    </source>
</evidence>
<evidence type="ECO:0000313" key="14">
    <source>
        <dbReference type="Proteomes" id="UP000654075"/>
    </source>
</evidence>
<evidence type="ECO:0000256" key="7">
    <source>
        <dbReference type="ARBA" id="ARBA00023209"/>
    </source>
</evidence>
<proteinExistence type="inferred from homology"/>
<keyword evidence="7" id="KW-0594">Phospholipid biosynthesis</keyword>
<keyword evidence="8" id="KW-1208">Phospholipid metabolism</keyword>
<evidence type="ECO:0000256" key="10">
    <source>
        <dbReference type="ARBA" id="ARBA00024221"/>
    </source>
</evidence>
<evidence type="ECO:0000256" key="5">
    <source>
        <dbReference type="ARBA" id="ARBA00022695"/>
    </source>
</evidence>
<dbReference type="GO" id="GO:0004306">
    <property type="term" value="F:ethanolamine-phosphate cytidylyltransferase activity"/>
    <property type="evidence" value="ECO:0007669"/>
    <property type="project" value="UniProtKB-EC"/>
</dbReference>
<evidence type="ECO:0000256" key="8">
    <source>
        <dbReference type="ARBA" id="ARBA00023264"/>
    </source>
</evidence>
<keyword evidence="4" id="KW-0808">Transferase</keyword>
<dbReference type="NCBIfam" id="TIGR00125">
    <property type="entry name" value="cyt_tran_rel"/>
    <property type="match status" value="1"/>
</dbReference>
<dbReference type="EMBL" id="CAJNNV010024685">
    <property type="protein sequence ID" value="CAE8610453.1"/>
    <property type="molecule type" value="Genomic_DNA"/>
</dbReference>
<evidence type="ECO:0000256" key="9">
    <source>
        <dbReference type="ARBA" id="ARBA00024191"/>
    </source>
</evidence>
<evidence type="ECO:0000256" key="11">
    <source>
        <dbReference type="ARBA" id="ARBA00031473"/>
    </source>
</evidence>
<dbReference type="UniPathway" id="UPA00558">
    <property type="reaction ID" value="UER00742"/>
</dbReference>
<organism evidence="13 14">
    <name type="scientific">Polarella glacialis</name>
    <name type="common">Dinoflagellate</name>
    <dbReference type="NCBI Taxonomy" id="89957"/>
    <lineage>
        <taxon>Eukaryota</taxon>
        <taxon>Sar</taxon>
        <taxon>Alveolata</taxon>
        <taxon>Dinophyceae</taxon>
        <taxon>Suessiales</taxon>
        <taxon>Suessiaceae</taxon>
        <taxon>Polarella</taxon>
    </lineage>
</organism>
<comment type="pathway">
    <text evidence="1">Lipid metabolism.</text>
</comment>